<dbReference type="RefSeq" id="WP_109587524.1">
    <property type="nucleotide sequence ID" value="NZ_JAXEIU010000048.1"/>
</dbReference>
<name>A0ABX5LKL2_9BACT</name>
<keyword evidence="5" id="KW-1185">Reference proteome</keyword>
<evidence type="ECO:0000259" key="3">
    <source>
        <dbReference type="Pfam" id="PF08486"/>
    </source>
</evidence>
<evidence type="ECO:0000256" key="1">
    <source>
        <dbReference type="SAM" id="MobiDB-lite"/>
    </source>
</evidence>
<feature type="region of interest" description="Disordered" evidence="1">
    <location>
        <begin position="24"/>
        <end position="43"/>
    </location>
</feature>
<organism evidence="4 5">
    <name type="scientific">Hallerella porci</name>
    <dbReference type="NCBI Taxonomy" id="1945871"/>
    <lineage>
        <taxon>Bacteria</taxon>
        <taxon>Pseudomonadati</taxon>
        <taxon>Fibrobacterota</taxon>
        <taxon>Fibrobacteria</taxon>
        <taxon>Fibrobacterales</taxon>
        <taxon>Fibrobacteraceae</taxon>
        <taxon>Hallerella</taxon>
    </lineage>
</organism>
<evidence type="ECO:0000313" key="5">
    <source>
        <dbReference type="Proteomes" id="UP000245523"/>
    </source>
</evidence>
<feature type="chain" id="PRO_5046679789" evidence="2">
    <location>
        <begin position="18"/>
        <end position="467"/>
    </location>
</feature>
<sequence length="467" mass="50281">MMRFPLLFLAAGLVSCAPLPPLVTDPPSETPAENSQKKIASADSLSKDSAASVPFVAVAPAVAPKDSSVSDSSNFKPVEPAPVLSSTPKNIPTMALAAELSRDFRVGIQVGVSKTEISGKNYRIAFHENDDGSEKSGALKISANGSRVSAGSDKADSVWIFPGESSRISVDGKEYRGKILVVNSAKKLNVINILPIEDYLKGVVPNEIGKLDASMFEALKVQAVAARTYAYHHFNSRISLGFDVFATVQDQVYNGCASEAELPSAAIDSTAGIVLTNNGEFIEAYYHSTCGGYTDGVEVWGLAPVSYLKSQSDMKNTDSAWCSASSYSSWKKVYSEKELVTMFKKNFKAAKASGNSDFSKIQQIEVQSEFPGRRVNQLEVLTDKGIFTANGDRIRQLFKEGSKILPSSKFKIEKNGKVWVLDGSGFGHGIGMCQMGARARAKAGQSFQEILQAYYPGTSLQCVHSEQ</sequence>
<feature type="domain" description="Sporulation stage II protein D amidase enhancer LytB N-terminal" evidence="3">
    <location>
        <begin position="185"/>
        <end position="276"/>
    </location>
</feature>
<dbReference type="Pfam" id="PF08486">
    <property type="entry name" value="SpoIID"/>
    <property type="match status" value="1"/>
</dbReference>
<dbReference type="EMBL" id="QGHD01000014">
    <property type="protein sequence ID" value="PWK98240.1"/>
    <property type="molecule type" value="Genomic_DNA"/>
</dbReference>
<dbReference type="InterPro" id="IPR013693">
    <property type="entry name" value="SpoIID/LytB_N"/>
</dbReference>
<evidence type="ECO:0000313" key="4">
    <source>
        <dbReference type="EMBL" id="PWK98240.1"/>
    </source>
</evidence>
<protein>
    <submittedName>
        <fullName evidence="4">Stage II sporulation protein D</fullName>
    </submittedName>
</protein>
<comment type="caution">
    <text evidence="4">The sequence shown here is derived from an EMBL/GenBank/DDBJ whole genome shotgun (WGS) entry which is preliminary data.</text>
</comment>
<keyword evidence="2" id="KW-0732">Signal</keyword>
<dbReference type="PROSITE" id="PS51257">
    <property type="entry name" value="PROKAR_LIPOPROTEIN"/>
    <property type="match status" value="1"/>
</dbReference>
<dbReference type="InterPro" id="IPR013486">
    <property type="entry name" value="SpoIID/LytB"/>
</dbReference>
<proteinExistence type="predicted"/>
<feature type="signal peptide" evidence="2">
    <location>
        <begin position="1"/>
        <end position="17"/>
    </location>
</feature>
<accession>A0ABX5LKL2</accession>
<gene>
    <name evidence="4" type="ORF">B0H50_11447</name>
</gene>
<evidence type="ECO:0000256" key="2">
    <source>
        <dbReference type="SAM" id="SignalP"/>
    </source>
</evidence>
<reference evidence="4 5" key="1">
    <citation type="submission" date="2018-05" db="EMBL/GenBank/DDBJ databases">
        <title>Animal gut microbial communities from fecal samples from Wisconsin, USA.</title>
        <authorList>
            <person name="Neumann A."/>
        </authorList>
    </citation>
    <scope>NUCLEOTIDE SEQUENCE [LARGE SCALE GENOMIC DNA]</scope>
    <source>
        <strain evidence="4 5">UWS4</strain>
    </source>
</reference>
<dbReference type="Proteomes" id="UP000245523">
    <property type="component" value="Unassembled WGS sequence"/>
</dbReference>
<dbReference type="NCBIfam" id="TIGR02669">
    <property type="entry name" value="SpoIID_LytB"/>
    <property type="match status" value="1"/>
</dbReference>
<feature type="region of interest" description="Disordered" evidence="1">
    <location>
        <begin position="65"/>
        <end position="86"/>
    </location>
</feature>